<feature type="region of interest" description="Disordered" evidence="1">
    <location>
        <begin position="1"/>
        <end position="31"/>
    </location>
</feature>
<name>F9W792_TRYCI</name>
<feature type="region of interest" description="Disordered" evidence="1">
    <location>
        <begin position="97"/>
        <end position="118"/>
    </location>
</feature>
<proteinExistence type="predicted"/>
<accession>F9W792</accession>
<dbReference type="Proteomes" id="UP000000702">
    <property type="component" value="Unassembled WGS sequence"/>
</dbReference>
<evidence type="ECO:0000256" key="1">
    <source>
        <dbReference type="SAM" id="MobiDB-lite"/>
    </source>
</evidence>
<sequence>MVVTKRGRRNFWGCPPGQAQEKKKPLPKSPEVPHGPFHIPLQAKQWKRKGFGGYNTPGSRAITYCRTNEACGRLTSQIGRDLGHSAKYGCTQRRPTEFCELPPGPSPRKKKNNNTSHRRCPTRLFTYHCKQNNGNEKVLEGTTPRVPAPSLIAVLTRPVAA</sequence>
<dbReference type="AlphaFoldDB" id="F9W792"/>
<organism evidence="2 3">
    <name type="scientific">Trypanosoma congolense (strain IL3000)</name>
    <dbReference type="NCBI Taxonomy" id="1068625"/>
    <lineage>
        <taxon>Eukaryota</taxon>
        <taxon>Discoba</taxon>
        <taxon>Euglenozoa</taxon>
        <taxon>Kinetoplastea</taxon>
        <taxon>Metakinetoplastina</taxon>
        <taxon>Trypanosomatida</taxon>
        <taxon>Trypanosomatidae</taxon>
        <taxon>Trypanosoma</taxon>
        <taxon>Nannomonas</taxon>
    </lineage>
</organism>
<evidence type="ECO:0000313" key="2">
    <source>
        <dbReference type="EMBL" id="CCD13057.1"/>
    </source>
</evidence>
<protein>
    <submittedName>
        <fullName evidence="2">WGS project CAEQ00000000 data, annotated contig 1583</fullName>
    </submittedName>
</protein>
<evidence type="ECO:0000313" key="3">
    <source>
        <dbReference type="Proteomes" id="UP000000702"/>
    </source>
</evidence>
<dbReference type="EMBL" id="CAEQ01001000">
    <property type="protein sequence ID" value="CCD13057.1"/>
    <property type="molecule type" value="Genomic_DNA"/>
</dbReference>
<comment type="caution">
    <text evidence="2">The sequence shown here is derived from an EMBL/GenBank/DDBJ whole genome shotgun (WGS) entry which is preliminary data.</text>
</comment>
<gene>
    <name evidence="2" type="ORF">TCIL3000_0_38730</name>
</gene>
<feature type="compositionally biased region" description="Basic residues" evidence="1">
    <location>
        <begin position="107"/>
        <end position="118"/>
    </location>
</feature>
<keyword evidence="3" id="KW-1185">Reference proteome</keyword>
<reference evidence="3" key="1">
    <citation type="submission" date="2011-07" db="EMBL/GenBank/DDBJ databases">
        <title>Divergent evolution of antigenic variation in African trypanosomes.</title>
        <authorList>
            <person name="Jackson A.P."/>
            <person name="Berry A."/>
            <person name="Allison H.C."/>
            <person name="Burton P."/>
            <person name="Anderson J."/>
            <person name="Aslett M."/>
            <person name="Brown R."/>
            <person name="Corton N."/>
            <person name="Harris D."/>
            <person name="Hauser H."/>
            <person name="Gamble J."/>
            <person name="Gilderthorp R."/>
            <person name="McQuillan J."/>
            <person name="Quail M.A."/>
            <person name="Sanders M."/>
            <person name="Van Tonder A."/>
            <person name="Ginger M.L."/>
            <person name="Donelson J.E."/>
            <person name="Field M.C."/>
            <person name="Barry J.D."/>
            <person name="Berriman M."/>
            <person name="Hertz-Fowler C."/>
        </authorList>
    </citation>
    <scope>NUCLEOTIDE SEQUENCE [LARGE SCALE GENOMIC DNA]</scope>
    <source>
        <strain evidence="3">IL3000</strain>
    </source>
</reference>
<reference evidence="2 3" key="2">
    <citation type="journal article" date="2012" name="Proc. Natl. Acad. Sci. U.S.A.">
        <title>Antigenic diversity is generated by distinct evolutionary mechanisms in African trypanosome species.</title>
        <authorList>
            <person name="Jackson A.P."/>
            <person name="Berry A."/>
            <person name="Aslett M."/>
            <person name="Allison H.C."/>
            <person name="Burton P."/>
            <person name="Vavrova-Anderson J."/>
            <person name="Brown R."/>
            <person name="Browne H."/>
            <person name="Corton N."/>
            <person name="Hauser H."/>
            <person name="Gamble J."/>
            <person name="Gilderthorp R."/>
            <person name="Marcello L."/>
            <person name="McQuillan J."/>
            <person name="Otto T.D."/>
            <person name="Quail M.A."/>
            <person name="Sanders M.J."/>
            <person name="van Tonder A."/>
            <person name="Ginger M.L."/>
            <person name="Field M.C."/>
            <person name="Barry J.D."/>
            <person name="Hertz-Fowler C."/>
            <person name="Berriman M."/>
        </authorList>
    </citation>
    <scope>NUCLEOTIDE SEQUENCE [LARGE SCALE GENOMIC DNA]</scope>
    <source>
        <strain evidence="2 3">IL3000</strain>
    </source>
</reference>